<dbReference type="EMBL" id="CP017478">
    <property type="protein sequence ID" value="AOW21136.1"/>
    <property type="molecule type" value="Genomic_DNA"/>
</dbReference>
<proteinExistence type="predicted"/>
<protein>
    <submittedName>
        <fullName evidence="1">Uncharacterized protein</fullName>
    </submittedName>
</protein>
<keyword evidence="2" id="KW-1185">Reference proteome</keyword>
<dbReference type="AlphaFoldDB" id="A0A1D8P994"/>
<accession>A0A1D8P994</accession>
<dbReference type="KEGG" id="lul:LPB138_10805"/>
<organism evidence="1 2">
    <name type="scientific">Urechidicola croceus</name>
    <dbReference type="NCBI Taxonomy" id="1850246"/>
    <lineage>
        <taxon>Bacteria</taxon>
        <taxon>Pseudomonadati</taxon>
        <taxon>Bacteroidota</taxon>
        <taxon>Flavobacteriia</taxon>
        <taxon>Flavobacteriales</taxon>
        <taxon>Flavobacteriaceae</taxon>
        <taxon>Urechidicola</taxon>
    </lineage>
</organism>
<gene>
    <name evidence="1" type="ORF">LPB138_10805</name>
</gene>
<evidence type="ECO:0000313" key="1">
    <source>
        <dbReference type="EMBL" id="AOW21136.1"/>
    </source>
</evidence>
<dbReference type="Proteomes" id="UP000176050">
    <property type="component" value="Chromosome"/>
</dbReference>
<evidence type="ECO:0000313" key="2">
    <source>
        <dbReference type="Proteomes" id="UP000176050"/>
    </source>
</evidence>
<reference evidence="1 2" key="1">
    <citation type="submission" date="2016-10" db="EMBL/GenBank/DDBJ databases">
        <title>Lutibacter sp. LPB0138, isolated from marine gastropod.</title>
        <authorList>
            <person name="Kim E."/>
            <person name="Yi H."/>
        </authorList>
    </citation>
    <scope>NUCLEOTIDE SEQUENCE [LARGE SCALE GENOMIC DNA]</scope>
    <source>
        <strain evidence="1 2">LPB0138</strain>
    </source>
</reference>
<name>A0A1D8P994_9FLAO</name>
<sequence length="92" mass="10868">MFINNTAAMTLISFIFPTDKDILRDLKEESQTINFIGEGSISQNVEETKFYRNFKYRFDKENTIRQVVYFKKGLMWEFKRVISIQNNGEIAG</sequence>